<sequence>MKRFFTLLMLISLTWITTAAAQDTVSVDLSDFVQVKNASAPVISPDGKYLAYTVSWGIVSDTESEYHSQIWVADTEGNWNRQFTRGEKSAGNPAFSPDGKYLSFTANRGESTQLYRIPLNGGEAEAITNIETGVQDYKWSPDGSRIAFTSTDAESEASKEKAKAKEDVTVVGEEVRYARIYVQEIGDEPLEHSAKAVYSEDMHAQDFSWSPDGETLVFSHRETPMLDDGDTGAISTVPADSGTVTALVDMGGADHSPVYTKDGEQIVFLSDGDQPEPIGQTDAYVIPAAGGEAQALAHTFDRNIRSVYVGDESDAVYVTEGRKTLAAMYKLPLDGGEPEMIHSNDAYYSFSDAPTAGITAFTMQMGGQYEEVYVSKGRRFNPVQISNFEDEYVFPEMPKVETITWTSTDGMEIEGLLIYPVGYEKGKQYPLFLNVHGGPGGVYSNTFLGTGAFYNAAFFAHKGYAILKPNPRGSSAYGKEFRYANFQDLGEGDYQDIMTGVDEVIERGIAHPDSLVMAGWSYGGYMAARIATKTDRFKAISMGAGLFNLESMFVTTDVIDYGLGLMGGGYWESEELKQLFADLSPHTRVDEVTTPVQLLHSSNDQRVPASQSYEMYQVLKRMEVPTELVLYPRSGHGPSEPKLSVDVGQRVLEWFEEYLER</sequence>
<dbReference type="InterPro" id="IPR011042">
    <property type="entry name" value="6-blade_b-propeller_TolB-like"/>
</dbReference>
<dbReference type="GO" id="GO:0004252">
    <property type="term" value="F:serine-type endopeptidase activity"/>
    <property type="evidence" value="ECO:0007669"/>
    <property type="project" value="TreeGrafter"/>
</dbReference>
<evidence type="ECO:0000256" key="3">
    <source>
        <dbReference type="SAM" id="SignalP"/>
    </source>
</evidence>
<dbReference type="SUPFAM" id="SSF53474">
    <property type="entry name" value="alpha/beta-Hydrolases"/>
    <property type="match status" value="1"/>
</dbReference>
<keyword evidence="5" id="KW-0031">Aminopeptidase</keyword>
<evidence type="ECO:0000256" key="2">
    <source>
        <dbReference type="ARBA" id="ARBA00022825"/>
    </source>
</evidence>
<accession>A0A521FKB1</accession>
<dbReference type="AlphaFoldDB" id="A0A521FKB1"/>
<dbReference type="Pfam" id="PF07676">
    <property type="entry name" value="PD40"/>
    <property type="match status" value="5"/>
</dbReference>
<evidence type="ECO:0000313" key="5">
    <source>
        <dbReference type="EMBL" id="SMO96605.1"/>
    </source>
</evidence>
<feature type="domain" description="Peptidase S9 prolyl oligopeptidase catalytic" evidence="4">
    <location>
        <begin position="454"/>
        <end position="660"/>
    </location>
</feature>
<dbReference type="InterPro" id="IPR011659">
    <property type="entry name" value="WD40"/>
</dbReference>
<reference evidence="5 6" key="1">
    <citation type="submission" date="2017-05" db="EMBL/GenBank/DDBJ databases">
        <authorList>
            <person name="Varghese N."/>
            <person name="Submissions S."/>
        </authorList>
    </citation>
    <scope>NUCLEOTIDE SEQUENCE [LARGE SCALE GENOMIC DNA]</scope>
    <source>
        <strain evidence="5 6">DSM 21985</strain>
    </source>
</reference>
<dbReference type="GO" id="GO:0006508">
    <property type="term" value="P:proteolysis"/>
    <property type="evidence" value="ECO:0007669"/>
    <property type="project" value="InterPro"/>
</dbReference>
<dbReference type="OrthoDB" id="9812921at2"/>
<protein>
    <submittedName>
        <fullName evidence="5">Dipeptidyl aminopeptidase/acylaminoacyl peptidase</fullName>
    </submittedName>
</protein>
<dbReference type="Pfam" id="PF00326">
    <property type="entry name" value="Peptidase_S9"/>
    <property type="match status" value="1"/>
</dbReference>
<dbReference type="Gene3D" id="3.40.50.1820">
    <property type="entry name" value="alpha/beta hydrolase"/>
    <property type="match status" value="1"/>
</dbReference>
<dbReference type="InterPro" id="IPR001375">
    <property type="entry name" value="Peptidase_S9_cat"/>
</dbReference>
<dbReference type="SUPFAM" id="SSF82171">
    <property type="entry name" value="DPP6 N-terminal domain-like"/>
    <property type="match status" value="1"/>
</dbReference>
<keyword evidence="6" id="KW-1185">Reference proteome</keyword>
<organism evidence="5 6">
    <name type="scientific">Gracilimonas mengyeensis</name>
    <dbReference type="NCBI Taxonomy" id="1302730"/>
    <lineage>
        <taxon>Bacteria</taxon>
        <taxon>Pseudomonadati</taxon>
        <taxon>Balneolota</taxon>
        <taxon>Balneolia</taxon>
        <taxon>Balneolales</taxon>
        <taxon>Balneolaceae</taxon>
        <taxon>Gracilimonas</taxon>
    </lineage>
</organism>
<evidence type="ECO:0000313" key="6">
    <source>
        <dbReference type="Proteomes" id="UP000317557"/>
    </source>
</evidence>
<evidence type="ECO:0000259" key="4">
    <source>
        <dbReference type="Pfam" id="PF00326"/>
    </source>
</evidence>
<dbReference type="Proteomes" id="UP000317557">
    <property type="component" value="Unassembled WGS sequence"/>
</dbReference>
<dbReference type="Gene3D" id="2.120.10.30">
    <property type="entry name" value="TolB, C-terminal domain"/>
    <property type="match status" value="2"/>
</dbReference>
<name>A0A521FKB1_9BACT</name>
<keyword evidence="3" id="KW-0732">Signal</keyword>
<dbReference type="GO" id="GO:0004177">
    <property type="term" value="F:aminopeptidase activity"/>
    <property type="evidence" value="ECO:0007669"/>
    <property type="project" value="UniProtKB-KW"/>
</dbReference>
<proteinExistence type="predicted"/>
<dbReference type="InterPro" id="IPR029058">
    <property type="entry name" value="AB_hydrolase_fold"/>
</dbReference>
<feature type="chain" id="PRO_5021979246" evidence="3">
    <location>
        <begin position="22"/>
        <end position="661"/>
    </location>
</feature>
<keyword evidence="1" id="KW-0378">Hydrolase</keyword>
<evidence type="ECO:0000256" key="1">
    <source>
        <dbReference type="ARBA" id="ARBA00022801"/>
    </source>
</evidence>
<dbReference type="PANTHER" id="PTHR42776">
    <property type="entry name" value="SERINE PEPTIDASE S9 FAMILY MEMBER"/>
    <property type="match status" value="1"/>
</dbReference>
<gene>
    <name evidence="5" type="ORF">SAMN06265219_12119</name>
</gene>
<dbReference type="PANTHER" id="PTHR42776:SF27">
    <property type="entry name" value="DIPEPTIDYL PEPTIDASE FAMILY MEMBER 6"/>
    <property type="match status" value="1"/>
</dbReference>
<keyword evidence="2" id="KW-0720">Serine protease</keyword>
<feature type="signal peptide" evidence="3">
    <location>
        <begin position="1"/>
        <end position="21"/>
    </location>
</feature>
<dbReference type="EMBL" id="FXTP01000021">
    <property type="protein sequence ID" value="SMO96605.1"/>
    <property type="molecule type" value="Genomic_DNA"/>
</dbReference>
<dbReference type="RefSeq" id="WP_142456225.1">
    <property type="nucleotide sequence ID" value="NZ_FXTP01000021.1"/>
</dbReference>
<keyword evidence="5" id="KW-0645">Protease</keyword>